<dbReference type="Proteomes" id="UP000664701">
    <property type="component" value="Chromosome"/>
</dbReference>
<dbReference type="RefSeq" id="WP_207871800.1">
    <property type="nucleotide sequence ID" value="NZ_CP147251.1"/>
</dbReference>
<name>A0ABZ2SIB6_9ENTE</name>
<reference evidence="1 2" key="1">
    <citation type="submission" date="2024-03" db="EMBL/GenBank/DDBJ databases">
        <title>The Genome Sequence of Enterococcus sp. DIV2402.</title>
        <authorList>
            <consortium name="The Broad Institute Genomics Platform"/>
            <consortium name="The Broad Institute Microbial Omics Core"/>
            <consortium name="The Broad Institute Genomic Center for Infectious Diseases"/>
            <person name="Earl A."/>
            <person name="Manson A."/>
            <person name="Gilmore M."/>
            <person name="Schwartman J."/>
            <person name="Shea T."/>
            <person name="Abouelleil A."/>
            <person name="Cao P."/>
            <person name="Chapman S."/>
            <person name="Cusick C."/>
            <person name="Young S."/>
            <person name="Neafsey D."/>
            <person name="Nusbaum C."/>
            <person name="Birren B."/>
        </authorList>
    </citation>
    <scope>NUCLEOTIDE SEQUENCE [LARGE SCALE GENOMIC DNA]</scope>
    <source>
        <strain evidence="1 2">DIV2402</strain>
    </source>
</reference>
<accession>A0ABZ2SIB6</accession>
<gene>
    <name evidence="1" type="ORF">DOK78_000199</name>
</gene>
<dbReference type="EMBL" id="CP147251">
    <property type="protein sequence ID" value="WYJ75623.1"/>
    <property type="molecule type" value="Genomic_DNA"/>
</dbReference>
<sequence>MKNINITNKNDYIKILDFLEKKTKYIELLQLIDDEESNLIIDKYSNLLISKKNVSNWIDSGAKGVVYKFDINLSDKKKIFGDLKSINSFFYNKFDSKIGEIVETTEFGYMNIAFFDLKGNLLFYTITHEGIAWINY</sequence>
<organism evidence="1 2">
    <name type="scientific">Candidatus Enterococcus lowellii</name>
    <dbReference type="NCBI Taxonomy" id="2230877"/>
    <lineage>
        <taxon>Bacteria</taxon>
        <taxon>Bacillati</taxon>
        <taxon>Bacillota</taxon>
        <taxon>Bacilli</taxon>
        <taxon>Lactobacillales</taxon>
        <taxon>Enterococcaceae</taxon>
        <taxon>Enterococcus</taxon>
    </lineage>
</organism>
<proteinExistence type="predicted"/>
<protein>
    <submittedName>
        <fullName evidence="1">Uncharacterized protein</fullName>
    </submittedName>
</protein>
<evidence type="ECO:0000313" key="1">
    <source>
        <dbReference type="EMBL" id="WYJ75623.1"/>
    </source>
</evidence>
<evidence type="ECO:0000313" key="2">
    <source>
        <dbReference type="Proteomes" id="UP000664701"/>
    </source>
</evidence>
<keyword evidence="2" id="KW-1185">Reference proteome</keyword>